<organism evidence="1">
    <name type="scientific">marine metagenome</name>
    <dbReference type="NCBI Taxonomy" id="408172"/>
    <lineage>
        <taxon>unclassified sequences</taxon>
        <taxon>metagenomes</taxon>
        <taxon>ecological metagenomes</taxon>
    </lineage>
</organism>
<protein>
    <submittedName>
        <fullName evidence="1">Uncharacterized protein</fullName>
    </submittedName>
</protein>
<reference evidence="1" key="1">
    <citation type="submission" date="2018-05" db="EMBL/GenBank/DDBJ databases">
        <authorList>
            <person name="Lanie J.A."/>
            <person name="Ng W.-L."/>
            <person name="Kazmierczak K.M."/>
            <person name="Andrzejewski T.M."/>
            <person name="Davidsen T.M."/>
            <person name="Wayne K.J."/>
            <person name="Tettelin H."/>
            <person name="Glass J.I."/>
            <person name="Rusch D."/>
            <person name="Podicherti R."/>
            <person name="Tsui H.-C.T."/>
            <person name="Winkler M.E."/>
        </authorList>
    </citation>
    <scope>NUCLEOTIDE SEQUENCE</scope>
</reference>
<dbReference type="Gene3D" id="3.90.1100.10">
    <property type="match status" value="1"/>
</dbReference>
<dbReference type="EMBL" id="UINC01230818">
    <property type="protein sequence ID" value="SVE63100.1"/>
    <property type="molecule type" value="Genomic_DNA"/>
</dbReference>
<evidence type="ECO:0000313" key="1">
    <source>
        <dbReference type="EMBL" id="SVE63100.1"/>
    </source>
</evidence>
<dbReference type="AlphaFoldDB" id="A0A383F3I4"/>
<accession>A0A383F3I4</accession>
<sequence length="109" mass="12843">MQLSFTEKKNIRKNFGKLKESLSIPNLIEVQKNSYKQLTDYSQSDENLIKGFERVFKSIFPIEDLNEKATLEYVSYRLEKPKFDTEECIQRGLTYSSSLKCTLRLVVYD</sequence>
<feature type="non-terminal residue" evidence="1">
    <location>
        <position position="109"/>
    </location>
</feature>
<dbReference type="SUPFAM" id="SSF64484">
    <property type="entry name" value="beta and beta-prime subunits of DNA dependent RNA-polymerase"/>
    <property type="match status" value="1"/>
</dbReference>
<gene>
    <name evidence="1" type="ORF">METZ01_LOCUS515954</name>
</gene>
<name>A0A383F3I4_9ZZZZ</name>
<proteinExistence type="predicted"/>